<feature type="domain" description="Urocanase N-terminal" evidence="1">
    <location>
        <begin position="104"/>
        <end position="164"/>
    </location>
</feature>
<protein>
    <submittedName>
        <fullName evidence="2">Urocanate hydratase</fullName>
    </submittedName>
</protein>
<proteinExistence type="predicted"/>
<dbReference type="OrthoDB" id="194468at2759"/>
<evidence type="ECO:0000313" key="2">
    <source>
        <dbReference type="EMBL" id="ETO12442.1"/>
    </source>
</evidence>
<dbReference type="Pfam" id="PF17391">
    <property type="entry name" value="Urocanase_N"/>
    <property type="match status" value="1"/>
</dbReference>
<dbReference type="SUPFAM" id="SSF111326">
    <property type="entry name" value="Urocanase"/>
    <property type="match status" value="1"/>
</dbReference>
<sequence length="184" mass="21582">MNYFTHRQKKRGFFNYTCRLDERTVLSIVRKKANNKQINKQIKTKALCYKCTAILSTSIPRRISIGICGRDEELWPYLHLQQETKQTKKHVTLMHKELLNSKKKKKRAQYHLTMQYLSILTEEQTLVMMSGHPQGLFPSRIEAPRVVITNGLTIPNYSTKDEFCIAFCVRVCVFDLFIGWVSLH</sequence>
<reference evidence="2 3" key="1">
    <citation type="journal article" date="2013" name="Curr. Biol.">
        <title>The Genome of the Foraminiferan Reticulomyxa filosa.</title>
        <authorList>
            <person name="Glockner G."/>
            <person name="Hulsmann N."/>
            <person name="Schleicher M."/>
            <person name="Noegel A.A."/>
            <person name="Eichinger L."/>
            <person name="Gallinger C."/>
            <person name="Pawlowski J."/>
            <person name="Sierra R."/>
            <person name="Euteneuer U."/>
            <person name="Pillet L."/>
            <person name="Moustafa A."/>
            <person name="Platzer M."/>
            <person name="Groth M."/>
            <person name="Szafranski K."/>
            <person name="Schliwa M."/>
        </authorList>
    </citation>
    <scope>NUCLEOTIDE SEQUENCE [LARGE SCALE GENOMIC DNA]</scope>
</reference>
<dbReference type="EMBL" id="ASPP01021391">
    <property type="protein sequence ID" value="ETO12442.1"/>
    <property type="molecule type" value="Genomic_DNA"/>
</dbReference>
<dbReference type="GO" id="GO:0006548">
    <property type="term" value="P:L-histidine catabolic process"/>
    <property type="evidence" value="ECO:0007669"/>
    <property type="project" value="TreeGrafter"/>
</dbReference>
<gene>
    <name evidence="2" type="ORF">RFI_24933</name>
</gene>
<name>X6MGB4_RETFI</name>
<dbReference type="GO" id="GO:0016153">
    <property type="term" value="F:urocanate hydratase activity"/>
    <property type="evidence" value="ECO:0007669"/>
    <property type="project" value="TreeGrafter"/>
</dbReference>
<dbReference type="InterPro" id="IPR023637">
    <property type="entry name" value="Urocanase-like"/>
</dbReference>
<accession>X6MGB4</accession>
<evidence type="ECO:0000313" key="3">
    <source>
        <dbReference type="Proteomes" id="UP000023152"/>
    </source>
</evidence>
<dbReference type="AlphaFoldDB" id="X6MGB4"/>
<dbReference type="InterPro" id="IPR035400">
    <property type="entry name" value="Urocanase_N"/>
</dbReference>
<organism evidence="2 3">
    <name type="scientific">Reticulomyxa filosa</name>
    <dbReference type="NCBI Taxonomy" id="46433"/>
    <lineage>
        <taxon>Eukaryota</taxon>
        <taxon>Sar</taxon>
        <taxon>Rhizaria</taxon>
        <taxon>Retaria</taxon>
        <taxon>Foraminifera</taxon>
        <taxon>Monothalamids</taxon>
        <taxon>Reticulomyxidae</taxon>
        <taxon>Reticulomyxa</taxon>
    </lineage>
</organism>
<keyword evidence="3" id="KW-1185">Reference proteome</keyword>
<evidence type="ECO:0000259" key="1">
    <source>
        <dbReference type="Pfam" id="PF17391"/>
    </source>
</evidence>
<comment type="caution">
    <text evidence="2">The sequence shown here is derived from an EMBL/GenBank/DDBJ whole genome shotgun (WGS) entry which is preliminary data.</text>
</comment>
<dbReference type="PANTHER" id="PTHR12216:SF3">
    <property type="entry name" value="UROCANATE HYDRATASE"/>
    <property type="match status" value="1"/>
</dbReference>
<dbReference type="Proteomes" id="UP000023152">
    <property type="component" value="Unassembled WGS sequence"/>
</dbReference>
<dbReference type="InterPro" id="IPR036190">
    <property type="entry name" value="Urocanase_sf"/>
</dbReference>
<dbReference type="Gene3D" id="3.40.1770.10">
    <property type="entry name" value="Urocanase superfamily"/>
    <property type="match status" value="1"/>
</dbReference>
<dbReference type="PANTHER" id="PTHR12216">
    <property type="entry name" value="UROCANATE HYDRATASE"/>
    <property type="match status" value="1"/>
</dbReference>